<evidence type="ECO:0000256" key="6">
    <source>
        <dbReference type="ARBA" id="ARBA00022679"/>
    </source>
</evidence>
<dbReference type="GO" id="GO:0008408">
    <property type="term" value="F:3'-5' exonuclease activity"/>
    <property type="evidence" value="ECO:0007669"/>
    <property type="project" value="InterPro"/>
</dbReference>
<dbReference type="NCBIfam" id="NF004225">
    <property type="entry name" value="PRK05672.1"/>
    <property type="match status" value="1"/>
</dbReference>
<comment type="catalytic activity">
    <reaction evidence="12 13">
        <text>DNA(n) + a 2'-deoxyribonucleoside 5'-triphosphate = DNA(n+1) + diphosphate</text>
        <dbReference type="Rhea" id="RHEA:22508"/>
        <dbReference type="Rhea" id="RHEA-COMP:17339"/>
        <dbReference type="Rhea" id="RHEA-COMP:17340"/>
        <dbReference type="ChEBI" id="CHEBI:33019"/>
        <dbReference type="ChEBI" id="CHEBI:61560"/>
        <dbReference type="ChEBI" id="CHEBI:173112"/>
        <dbReference type="EC" id="2.7.7.7"/>
    </reaction>
</comment>
<dbReference type="NCBIfam" id="TIGR00594">
    <property type="entry name" value="polc"/>
    <property type="match status" value="1"/>
</dbReference>
<dbReference type="AlphaFoldDB" id="A0A261TFS1"/>
<organism evidence="15 16">
    <name type="scientific">Bordetella genomosp. 5</name>
    <dbReference type="NCBI Taxonomy" id="1395608"/>
    <lineage>
        <taxon>Bacteria</taxon>
        <taxon>Pseudomonadati</taxon>
        <taxon>Pseudomonadota</taxon>
        <taxon>Betaproteobacteria</taxon>
        <taxon>Burkholderiales</taxon>
        <taxon>Alcaligenaceae</taxon>
        <taxon>Bordetella</taxon>
    </lineage>
</organism>
<dbReference type="GO" id="GO:0006260">
    <property type="term" value="P:DNA replication"/>
    <property type="evidence" value="ECO:0007669"/>
    <property type="project" value="UniProtKB-KW"/>
</dbReference>
<protein>
    <recommendedName>
        <fullName evidence="4 13">Error-prone DNA polymerase</fullName>
        <ecNumber evidence="3 13">2.7.7.7</ecNumber>
    </recommendedName>
</protein>
<comment type="similarity">
    <text evidence="2 13">Belongs to the DNA polymerase type-C family. DnaE2 subfamily.</text>
</comment>
<dbReference type="Pfam" id="PF01336">
    <property type="entry name" value="tRNA_anti-codon"/>
    <property type="match status" value="1"/>
</dbReference>
<dbReference type="CDD" id="cd04485">
    <property type="entry name" value="DnaE_OBF"/>
    <property type="match status" value="1"/>
</dbReference>
<dbReference type="GO" id="GO:0006281">
    <property type="term" value="P:DNA repair"/>
    <property type="evidence" value="ECO:0007669"/>
    <property type="project" value="UniProtKB-UniRule"/>
</dbReference>
<gene>
    <name evidence="13" type="primary">dnaE2</name>
    <name evidence="15" type="ORF">CAL25_16135</name>
</gene>
<evidence type="ECO:0000313" key="16">
    <source>
        <dbReference type="Proteomes" id="UP000216913"/>
    </source>
</evidence>
<keyword evidence="5 13" id="KW-0963">Cytoplasm</keyword>
<dbReference type="CDD" id="cd07434">
    <property type="entry name" value="PHP_PolIIIA_DnaE2"/>
    <property type="match status" value="1"/>
</dbReference>
<evidence type="ECO:0000256" key="1">
    <source>
        <dbReference type="ARBA" id="ARBA00004496"/>
    </source>
</evidence>
<dbReference type="Pfam" id="PF14579">
    <property type="entry name" value="HHH_6"/>
    <property type="match status" value="1"/>
</dbReference>
<dbReference type="HAMAP" id="MF_01902">
    <property type="entry name" value="DNApol_error_prone"/>
    <property type="match status" value="1"/>
</dbReference>
<dbReference type="InterPro" id="IPR004365">
    <property type="entry name" value="NA-bd_OB_tRNA"/>
</dbReference>
<dbReference type="PANTHER" id="PTHR32294">
    <property type="entry name" value="DNA POLYMERASE III SUBUNIT ALPHA"/>
    <property type="match status" value="1"/>
</dbReference>
<name>A0A261TFS1_9BORD</name>
<dbReference type="PANTHER" id="PTHR32294:SF4">
    <property type="entry name" value="ERROR-PRONE DNA POLYMERASE"/>
    <property type="match status" value="1"/>
</dbReference>
<dbReference type="InterPro" id="IPR040982">
    <property type="entry name" value="DNA_pol3_finger"/>
</dbReference>
<keyword evidence="11 13" id="KW-0234">DNA repair</keyword>
<keyword evidence="8 13" id="KW-0235">DNA replication</keyword>
<dbReference type="Pfam" id="PF02811">
    <property type="entry name" value="PHP"/>
    <property type="match status" value="1"/>
</dbReference>
<feature type="domain" description="Polymerase/histidinol phosphatase N-terminal" evidence="14">
    <location>
        <begin position="25"/>
        <end position="92"/>
    </location>
</feature>
<comment type="caution">
    <text evidence="15">The sequence shown here is derived from an EMBL/GenBank/DDBJ whole genome shotgun (WGS) entry which is preliminary data.</text>
</comment>
<dbReference type="InterPro" id="IPR003141">
    <property type="entry name" value="Pol/His_phosphatase_N"/>
</dbReference>
<sequence length="1067" mass="117233">MQPPHEPASLPLPPADIGAGLPGYAELDCQSNFSFLQGASHPEELAERAHRQGYAALALTDECSVAGVVRAHVEAEKLGLALIVGSRFVLHDEPGPPIELTLLAQDREGYGNLTEFITLGRSRAAKGSYHLRADDLAAPPASLAHLRGLPGCLAILTPTYGLDTAQIVAQARWLARVFAQRAWLGLTLLHRSRDDLHRAALDAAAQAAALPQVAVGQVQMHVRSRKPLHDTLTAIRLGRPVAQCGYELAANAERHLRSRLRLAGLYPPAALAQTLEIARRCTFSLKELRYEYPDEIVPPGETPASYLRRATYEGARERYPDGVPPIVEAQVEKELELIADLGYEAYFLTVHDLVREARRLGILCQGRGSAANSAVCYCLGITAVNPANGNALFERFISRERNEPPDIDVDFEHQRREEIIQYIYGKYGRRRAALTAVVISYRPRSVLRDTGRALGIDPTIIDAVARAHQWWDGKKAMLRTLGNCGLDPASRVARQWAILSETLMGFPRHLSQHPGGFVMSRGLLSRLVPIENAAMADRSVVQWDKDDLDALGLLKVDVLALGMLSVLRRALELAGARRGEPLALHQIPQDDTATYDMICEADTVGVFQIESRAQMSMLPRLRPREYYDLVVQVAIVRPGPIQGGMVHPYLRRRQGKEPETYPGPAVQAVLSRTMGVPIFQEQVMQIAVVAAGFTPGEADQLRRSMAAWRRKGGVDKFRAKLVGGLLAHGYSLEFAEALFRQVEGFGEYGFPESHAASFALLAYASSWLKCHEPEAFLAALLNSQPMGFYAPAQLVQDARRHQVRVLPVDIMHSGWEAALEPRADAARPAVRLGFNQIKGMSEDSARAIEQARAQRPFANTADLARRAGLGRHELDALAAADALAALAGHRRQASWEAAAGVADRDLLRDAPIEEAQVAELAAPSEGQGISADYLSTGLSLRRHPLALLRAQLAARRFETSQTLNTYPNRRLARACGIVTVRQRPQTAKGTIFVTLEDETGPVNVVVRPELIESQRRELLESVLLGVYGVWQSLDGVRHLVARRLVDMSPLLRELDDAGLPARSRNFH</sequence>
<evidence type="ECO:0000256" key="7">
    <source>
        <dbReference type="ARBA" id="ARBA00022695"/>
    </source>
</evidence>
<keyword evidence="6 13" id="KW-0808">Transferase</keyword>
<dbReference type="GO" id="GO:0005737">
    <property type="term" value="C:cytoplasm"/>
    <property type="evidence" value="ECO:0007669"/>
    <property type="project" value="UniProtKB-SubCell"/>
</dbReference>
<keyword evidence="10 13" id="KW-0239">DNA-directed DNA polymerase</keyword>
<dbReference type="Gene3D" id="1.10.150.870">
    <property type="match status" value="1"/>
</dbReference>
<evidence type="ECO:0000313" key="15">
    <source>
        <dbReference type="EMBL" id="OZI47920.1"/>
    </source>
</evidence>
<evidence type="ECO:0000256" key="2">
    <source>
        <dbReference type="ARBA" id="ARBA00007391"/>
    </source>
</evidence>
<evidence type="ECO:0000256" key="3">
    <source>
        <dbReference type="ARBA" id="ARBA00012417"/>
    </source>
</evidence>
<dbReference type="GO" id="GO:0003676">
    <property type="term" value="F:nucleic acid binding"/>
    <property type="evidence" value="ECO:0007669"/>
    <property type="project" value="InterPro"/>
</dbReference>
<keyword evidence="7 13" id="KW-0548">Nucleotidyltransferase</keyword>
<evidence type="ECO:0000256" key="10">
    <source>
        <dbReference type="ARBA" id="ARBA00022932"/>
    </source>
</evidence>
<dbReference type="SMART" id="SM00481">
    <property type="entry name" value="POLIIIAc"/>
    <property type="match status" value="1"/>
</dbReference>
<evidence type="ECO:0000256" key="13">
    <source>
        <dbReference type="HAMAP-Rule" id="MF_01902"/>
    </source>
</evidence>
<evidence type="ECO:0000256" key="5">
    <source>
        <dbReference type="ARBA" id="ARBA00022490"/>
    </source>
</evidence>
<dbReference type="Proteomes" id="UP000216913">
    <property type="component" value="Unassembled WGS sequence"/>
</dbReference>
<dbReference type="InterPro" id="IPR004805">
    <property type="entry name" value="DnaE2/DnaE/PolC"/>
</dbReference>
<keyword evidence="9 13" id="KW-0227">DNA damage</keyword>
<evidence type="ECO:0000256" key="12">
    <source>
        <dbReference type="ARBA" id="ARBA00049244"/>
    </source>
</evidence>
<dbReference type="Pfam" id="PF07733">
    <property type="entry name" value="DNA_pol3_alpha"/>
    <property type="match status" value="1"/>
</dbReference>
<dbReference type="InterPro" id="IPR023073">
    <property type="entry name" value="DnaE2"/>
</dbReference>
<proteinExistence type="inferred from homology"/>
<dbReference type="RefSeq" id="WP_170948511.1">
    <property type="nucleotide sequence ID" value="NZ_NEVN01000008.1"/>
</dbReference>
<dbReference type="EC" id="2.7.7.7" evidence="3 13"/>
<dbReference type="InterPro" id="IPR004013">
    <property type="entry name" value="PHP_dom"/>
</dbReference>
<dbReference type="InterPro" id="IPR016195">
    <property type="entry name" value="Pol/histidinol_Pase-like"/>
</dbReference>
<accession>A0A261TFS1</accession>
<dbReference type="EMBL" id="NEVP01000010">
    <property type="protein sequence ID" value="OZI47920.1"/>
    <property type="molecule type" value="Genomic_DNA"/>
</dbReference>
<dbReference type="SUPFAM" id="SSF89550">
    <property type="entry name" value="PHP domain-like"/>
    <property type="match status" value="1"/>
</dbReference>
<dbReference type="InterPro" id="IPR029460">
    <property type="entry name" value="DNAPol_HHH"/>
</dbReference>
<evidence type="ECO:0000256" key="11">
    <source>
        <dbReference type="ARBA" id="ARBA00023204"/>
    </source>
</evidence>
<keyword evidence="16" id="KW-1185">Reference proteome</keyword>
<comment type="function">
    <text evidence="13">DNA polymerase involved in damage-induced mutagenesis and translesion synthesis (TLS). It is not the major replicative DNA polymerase.</text>
</comment>
<dbReference type="GO" id="GO:0003887">
    <property type="term" value="F:DNA-directed DNA polymerase activity"/>
    <property type="evidence" value="ECO:0007669"/>
    <property type="project" value="UniProtKB-UniRule"/>
</dbReference>
<evidence type="ECO:0000256" key="4">
    <source>
        <dbReference type="ARBA" id="ARBA00017273"/>
    </source>
</evidence>
<dbReference type="InterPro" id="IPR011708">
    <property type="entry name" value="DNA_pol3_alpha_NTPase_dom"/>
</dbReference>
<evidence type="ECO:0000256" key="9">
    <source>
        <dbReference type="ARBA" id="ARBA00022763"/>
    </source>
</evidence>
<dbReference type="Gene3D" id="3.20.20.140">
    <property type="entry name" value="Metal-dependent hydrolases"/>
    <property type="match status" value="1"/>
</dbReference>
<reference evidence="15 16" key="1">
    <citation type="submission" date="2017-05" db="EMBL/GenBank/DDBJ databases">
        <title>Complete and WGS of Bordetella genogroups.</title>
        <authorList>
            <person name="Spilker T."/>
            <person name="LiPuma J."/>
        </authorList>
    </citation>
    <scope>NUCLEOTIDE SEQUENCE [LARGE SCALE GENOMIC DNA]</scope>
    <source>
        <strain evidence="15 16">AU10456</strain>
    </source>
</reference>
<evidence type="ECO:0000256" key="8">
    <source>
        <dbReference type="ARBA" id="ARBA00022705"/>
    </source>
</evidence>
<comment type="subcellular location">
    <subcellularLocation>
        <location evidence="1 13">Cytoplasm</location>
    </subcellularLocation>
</comment>
<evidence type="ECO:0000259" key="14">
    <source>
        <dbReference type="SMART" id="SM00481"/>
    </source>
</evidence>
<dbReference type="Pfam" id="PF17657">
    <property type="entry name" value="DNA_pol3_finger"/>
    <property type="match status" value="1"/>
</dbReference>